<dbReference type="Pfam" id="PF20700">
    <property type="entry name" value="Mutator"/>
    <property type="match status" value="1"/>
</dbReference>
<name>A0A0J7KB80_LASNI</name>
<keyword evidence="3" id="KW-1185">Reference proteome</keyword>
<evidence type="ECO:0000313" key="2">
    <source>
        <dbReference type="EMBL" id="KMQ87529.1"/>
    </source>
</evidence>
<dbReference type="AlphaFoldDB" id="A0A0J7KB80"/>
<dbReference type="Proteomes" id="UP000036403">
    <property type="component" value="Unassembled WGS sequence"/>
</dbReference>
<evidence type="ECO:0000259" key="1">
    <source>
        <dbReference type="Pfam" id="PF20700"/>
    </source>
</evidence>
<sequence length="164" mass="18553">MCHFRDNFWSELTDDRILDVNRGAVCETILTGIGHKQLEELLAVVDVPCMSNKTYLNHHNEMSEAFAAAAEEEMRVAGEEERRLANERGDVVNGIPHIPVITDGSWMKRSYRSGSYDFPSGAAILTGYYSQKVLFVGVRNKYCVICARAVKLSLKPKEYKCFKN</sequence>
<dbReference type="OrthoDB" id="7699847at2759"/>
<reference evidence="2 3" key="1">
    <citation type="submission" date="2015-04" db="EMBL/GenBank/DDBJ databases">
        <title>Lasius niger genome sequencing.</title>
        <authorList>
            <person name="Konorov E.A."/>
            <person name="Nikitin M.A."/>
            <person name="Kirill M.V."/>
            <person name="Chang P."/>
        </authorList>
    </citation>
    <scope>NUCLEOTIDE SEQUENCE [LARGE SCALE GENOMIC DNA]</scope>
    <source>
        <tissue evidence="2">Whole</tissue>
    </source>
</reference>
<feature type="domain" description="Mutator-like transposase" evidence="1">
    <location>
        <begin position="1"/>
        <end position="164"/>
    </location>
</feature>
<dbReference type="PaxDb" id="67767-A0A0J7KB80"/>
<comment type="caution">
    <text evidence="2">The sequence shown here is derived from an EMBL/GenBank/DDBJ whole genome shotgun (WGS) entry which is preliminary data.</text>
</comment>
<organism evidence="2 3">
    <name type="scientific">Lasius niger</name>
    <name type="common">Black garden ant</name>
    <dbReference type="NCBI Taxonomy" id="67767"/>
    <lineage>
        <taxon>Eukaryota</taxon>
        <taxon>Metazoa</taxon>
        <taxon>Ecdysozoa</taxon>
        <taxon>Arthropoda</taxon>
        <taxon>Hexapoda</taxon>
        <taxon>Insecta</taxon>
        <taxon>Pterygota</taxon>
        <taxon>Neoptera</taxon>
        <taxon>Endopterygota</taxon>
        <taxon>Hymenoptera</taxon>
        <taxon>Apocrita</taxon>
        <taxon>Aculeata</taxon>
        <taxon>Formicoidea</taxon>
        <taxon>Formicidae</taxon>
        <taxon>Formicinae</taxon>
        <taxon>Lasius</taxon>
        <taxon>Lasius</taxon>
    </lineage>
</organism>
<evidence type="ECO:0000313" key="3">
    <source>
        <dbReference type="Proteomes" id="UP000036403"/>
    </source>
</evidence>
<gene>
    <name evidence="2" type="ORF">RF55_13165</name>
</gene>
<dbReference type="EMBL" id="LBMM01010335">
    <property type="protein sequence ID" value="KMQ87529.1"/>
    <property type="molecule type" value="Genomic_DNA"/>
</dbReference>
<dbReference type="InterPro" id="IPR049012">
    <property type="entry name" value="Mutator_transp_dom"/>
</dbReference>
<accession>A0A0J7KB80</accession>
<proteinExistence type="predicted"/>
<protein>
    <recommendedName>
        <fullName evidence="1">Mutator-like transposase domain-containing protein</fullName>
    </recommendedName>
</protein>